<dbReference type="GO" id="GO:0003723">
    <property type="term" value="F:RNA binding"/>
    <property type="evidence" value="ECO:0007669"/>
    <property type="project" value="TreeGrafter"/>
</dbReference>
<dbReference type="GO" id="GO:0070274">
    <property type="term" value="C:RES complex"/>
    <property type="evidence" value="ECO:0007669"/>
    <property type="project" value="TreeGrafter"/>
</dbReference>
<accession>A0A9P7G1X4</accession>
<keyword evidence="4" id="KW-1185">Reference proteome</keyword>
<feature type="region of interest" description="Disordered" evidence="2">
    <location>
        <begin position="27"/>
        <end position="63"/>
    </location>
</feature>
<dbReference type="Pfam" id="PF09736">
    <property type="entry name" value="Bud13"/>
    <property type="match status" value="1"/>
</dbReference>
<protein>
    <recommendedName>
        <fullName evidence="5">Pre-mRNA-splicing factor CWC26</fullName>
    </recommendedName>
</protein>
<reference evidence="3" key="1">
    <citation type="submission" date="2020-07" db="EMBL/GenBank/DDBJ databases">
        <authorList>
            <person name="Nieuwenhuis M."/>
            <person name="Van De Peppel L.J.J."/>
        </authorList>
    </citation>
    <scope>NUCLEOTIDE SEQUENCE</scope>
    <source>
        <strain evidence="3">AP01</strain>
        <tissue evidence="3">Mycelium</tissue>
    </source>
</reference>
<evidence type="ECO:0000313" key="4">
    <source>
        <dbReference type="Proteomes" id="UP000775547"/>
    </source>
</evidence>
<dbReference type="GO" id="GO:0000398">
    <property type="term" value="P:mRNA splicing, via spliceosome"/>
    <property type="evidence" value="ECO:0007669"/>
    <property type="project" value="TreeGrafter"/>
</dbReference>
<dbReference type="InterPro" id="IPR018609">
    <property type="entry name" value="Bud13"/>
</dbReference>
<dbReference type="InterPro" id="IPR051112">
    <property type="entry name" value="CWC26_splicing_factor"/>
</dbReference>
<dbReference type="EMBL" id="JABCKV010000174">
    <property type="protein sequence ID" value="KAG5642587.1"/>
    <property type="molecule type" value="Genomic_DNA"/>
</dbReference>
<evidence type="ECO:0000313" key="3">
    <source>
        <dbReference type="EMBL" id="KAG5642587.1"/>
    </source>
</evidence>
<dbReference type="PANTHER" id="PTHR31809">
    <property type="entry name" value="BUD13 HOMOLOG"/>
    <property type="match status" value="1"/>
</dbReference>
<feature type="region of interest" description="Disordered" evidence="2">
    <location>
        <begin position="303"/>
        <end position="326"/>
    </location>
</feature>
<dbReference type="GO" id="GO:0005684">
    <property type="term" value="C:U2-type spliceosomal complex"/>
    <property type="evidence" value="ECO:0007669"/>
    <property type="project" value="TreeGrafter"/>
</dbReference>
<feature type="region of interest" description="Disordered" evidence="2">
    <location>
        <begin position="264"/>
        <end position="288"/>
    </location>
</feature>
<dbReference type="PANTHER" id="PTHR31809:SF0">
    <property type="entry name" value="BUD13 HOMOLOG"/>
    <property type="match status" value="1"/>
</dbReference>
<name>A0A9P7G1X4_9AGAR</name>
<gene>
    <name evidence="3" type="ORF">DXG03_002538</name>
</gene>
<dbReference type="AlphaFoldDB" id="A0A9P7G1X4"/>
<reference evidence="3" key="2">
    <citation type="submission" date="2021-10" db="EMBL/GenBank/DDBJ databases">
        <title>Phylogenomics reveals ancestral predisposition of the termite-cultivated fungus Termitomyces towards a domesticated lifestyle.</title>
        <authorList>
            <person name="Auxier B."/>
            <person name="Grum-Grzhimaylo A."/>
            <person name="Cardenas M.E."/>
            <person name="Lodge J.D."/>
            <person name="Laessoe T."/>
            <person name="Pedersen O."/>
            <person name="Smith M.E."/>
            <person name="Kuyper T.W."/>
            <person name="Franco-Molano E.A."/>
            <person name="Baroni T.J."/>
            <person name="Aanen D.K."/>
        </authorList>
    </citation>
    <scope>NUCLEOTIDE SEQUENCE</scope>
    <source>
        <strain evidence="3">AP01</strain>
        <tissue evidence="3">Mycelium</tissue>
    </source>
</reference>
<proteinExistence type="inferred from homology"/>
<sequence length="326" mass="36606">MSDLKSYLAENYMSGPKADAILARTAPLKKKKRKAPVSVPSSLPNVQDEDGGWGAEEKEEADDVAEAVVASDRGFKKRRVAAVDGSGQWETVREGIKQESPPPAADEQPVVVEEAKPFTGGLMTASQLQKTMSNKDHTPTVTAEEIAQAQETVYRDGSGKKIDTKAARAEAARLKREREEKEAQKMEWGKGLVQREEKEKEKLEIERLRGKKFARHADDADLNQEMKAKELWNDPAAAFLTVSCRIVHLTKHYVDLFSIAQKTKNKGPRKPEYNGPPPPPNRFGIKPGYRWDGVDRGNGFEKKLFQSKNDRKRRGLESYQWSVDDM</sequence>
<evidence type="ECO:0000256" key="1">
    <source>
        <dbReference type="ARBA" id="ARBA00011069"/>
    </source>
</evidence>
<evidence type="ECO:0008006" key="5">
    <source>
        <dbReference type="Google" id="ProtNLM"/>
    </source>
</evidence>
<feature type="compositionally biased region" description="Acidic residues" evidence="2">
    <location>
        <begin position="47"/>
        <end position="63"/>
    </location>
</feature>
<dbReference type="OrthoDB" id="6022at2759"/>
<organism evidence="3 4">
    <name type="scientific">Asterophora parasitica</name>
    <dbReference type="NCBI Taxonomy" id="117018"/>
    <lineage>
        <taxon>Eukaryota</taxon>
        <taxon>Fungi</taxon>
        <taxon>Dikarya</taxon>
        <taxon>Basidiomycota</taxon>
        <taxon>Agaricomycotina</taxon>
        <taxon>Agaricomycetes</taxon>
        <taxon>Agaricomycetidae</taxon>
        <taxon>Agaricales</taxon>
        <taxon>Tricholomatineae</taxon>
        <taxon>Lyophyllaceae</taxon>
        <taxon>Asterophora</taxon>
    </lineage>
</organism>
<comment type="similarity">
    <text evidence="1">Belongs to the CWC26 family.</text>
</comment>
<feature type="region of interest" description="Disordered" evidence="2">
    <location>
        <begin position="81"/>
        <end position="110"/>
    </location>
</feature>
<comment type="caution">
    <text evidence="3">The sequence shown here is derived from an EMBL/GenBank/DDBJ whole genome shotgun (WGS) entry which is preliminary data.</text>
</comment>
<dbReference type="Proteomes" id="UP000775547">
    <property type="component" value="Unassembled WGS sequence"/>
</dbReference>
<evidence type="ECO:0000256" key="2">
    <source>
        <dbReference type="SAM" id="MobiDB-lite"/>
    </source>
</evidence>